<dbReference type="InterPro" id="IPR053975">
    <property type="entry name" value="PFF1_C"/>
</dbReference>
<organism evidence="21 22">
    <name type="scientific">Metschnikowia bicuspidata var. bicuspidata NRRL YB-4993</name>
    <dbReference type="NCBI Taxonomy" id="869754"/>
    <lineage>
        <taxon>Eukaryota</taxon>
        <taxon>Fungi</taxon>
        <taxon>Dikarya</taxon>
        <taxon>Ascomycota</taxon>
        <taxon>Saccharomycotina</taxon>
        <taxon>Pichiomycetes</taxon>
        <taxon>Metschnikowiaceae</taxon>
        <taxon>Metschnikowia</taxon>
    </lineage>
</organism>
<reference evidence="21 22" key="1">
    <citation type="submission" date="2016-05" db="EMBL/GenBank/DDBJ databases">
        <title>Comparative genomics of biotechnologically important yeasts.</title>
        <authorList>
            <consortium name="DOE Joint Genome Institute"/>
            <person name="Riley R."/>
            <person name="Haridas S."/>
            <person name="Wolfe K.H."/>
            <person name="Lopes M.R."/>
            <person name="Hittinger C.T."/>
            <person name="Goker M."/>
            <person name="Salamov A."/>
            <person name="Wisecaver J."/>
            <person name="Long T.M."/>
            <person name="Aerts A.L."/>
            <person name="Barry K."/>
            <person name="Choi C."/>
            <person name="Clum A."/>
            <person name="Coughlan A.Y."/>
            <person name="Deshpande S."/>
            <person name="Douglass A.P."/>
            <person name="Hanson S.J."/>
            <person name="Klenk H.-P."/>
            <person name="LaButti K."/>
            <person name="Lapidus A."/>
            <person name="Lindquist E."/>
            <person name="Lipzen A."/>
            <person name="Meier-kolthoff J.P."/>
            <person name="Ohm R.A."/>
            <person name="Otillar R.P."/>
            <person name="Pangilinan J."/>
            <person name="Peng Y."/>
            <person name="Rokas A."/>
            <person name="Rosa C.A."/>
            <person name="Scheuner C."/>
            <person name="Sibirny A.A."/>
            <person name="Slot J.C."/>
            <person name="Stielow J.B."/>
            <person name="Sun H."/>
            <person name="Kurtzman C.P."/>
            <person name="Blackwell M."/>
            <person name="Grigoriev I.V."/>
            <person name="Jeffries T.W."/>
        </authorList>
    </citation>
    <scope>NUCLEOTIDE SEQUENCE [LARGE SCALE GENOMIC DNA]</scope>
    <source>
        <strain evidence="21 22">NRRL YB-4993</strain>
    </source>
</reference>
<dbReference type="InterPro" id="IPR007484">
    <property type="entry name" value="Peptidase_M28"/>
</dbReference>
<dbReference type="Gene3D" id="3.40.630.10">
    <property type="entry name" value="Zn peptidases"/>
    <property type="match status" value="1"/>
</dbReference>
<protein>
    <recommendedName>
        <fullName evidence="15">Peptide hydrolase</fullName>
        <ecNumber evidence="15">3.4.-.-</ecNumber>
    </recommendedName>
</protein>
<keyword evidence="6 15" id="KW-0645">Protease</keyword>
<dbReference type="InterPro" id="IPR053976">
    <property type="entry name" value="PFF1_TM"/>
</dbReference>
<feature type="region of interest" description="Disordered" evidence="16">
    <location>
        <begin position="1"/>
        <end position="28"/>
    </location>
</feature>
<keyword evidence="8 15" id="KW-0479">Metal-binding</keyword>
<feature type="transmembrane region" description="Helical" evidence="17">
    <location>
        <begin position="431"/>
        <end position="453"/>
    </location>
</feature>
<name>A0A1A0H4X5_9ASCO</name>
<dbReference type="RefSeq" id="XP_018709535.1">
    <property type="nucleotide sequence ID" value="XM_018858168.1"/>
</dbReference>
<dbReference type="InterPro" id="IPR045175">
    <property type="entry name" value="M28_fam"/>
</dbReference>
<evidence type="ECO:0000256" key="2">
    <source>
        <dbReference type="ARBA" id="ARBA00003273"/>
    </source>
</evidence>
<dbReference type="InterPro" id="IPR048024">
    <property type="entry name" value="Fxna-like_M28_dom"/>
</dbReference>
<keyword evidence="14" id="KW-0325">Glycoprotein</keyword>
<dbReference type="Pfam" id="PF22250">
    <property type="entry name" value="PFF1_C"/>
    <property type="match status" value="1"/>
</dbReference>
<feature type="transmembrane region" description="Helical" evidence="17">
    <location>
        <begin position="671"/>
        <end position="691"/>
    </location>
</feature>
<evidence type="ECO:0000256" key="11">
    <source>
        <dbReference type="ARBA" id="ARBA00022989"/>
    </source>
</evidence>
<keyword evidence="5" id="KW-0926">Vacuole</keyword>
<accession>A0A1A0H4X5</accession>
<dbReference type="Proteomes" id="UP000092555">
    <property type="component" value="Unassembled WGS sequence"/>
</dbReference>
<evidence type="ECO:0000256" key="3">
    <source>
        <dbReference type="ARBA" id="ARBA00004128"/>
    </source>
</evidence>
<dbReference type="AlphaFoldDB" id="A0A1A0H4X5"/>
<dbReference type="GO" id="GO:0046872">
    <property type="term" value="F:metal ion binding"/>
    <property type="evidence" value="ECO:0007669"/>
    <property type="project" value="UniProtKB-KW"/>
</dbReference>
<dbReference type="GO" id="GO:0008235">
    <property type="term" value="F:metalloexopeptidase activity"/>
    <property type="evidence" value="ECO:0007669"/>
    <property type="project" value="InterPro"/>
</dbReference>
<feature type="transmembrane region" description="Helical" evidence="17">
    <location>
        <begin position="604"/>
        <end position="627"/>
    </location>
</feature>
<comment type="cofactor">
    <cofactor evidence="1">
        <name>Zn(2+)</name>
        <dbReference type="ChEBI" id="CHEBI:29105"/>
    </cofactor>
</comment>
<evidence type="ECO:0000256" key="4">
    <source>
        <dbReference type="ARBA" id="ARBA00010918"/>
    </source>
</evidence>
<keyword evidence="10 15" id="KW-0862">Zinc</keyword>
<evidence type="ECO:0000256" key="16">
    <source>
        <dbReference type="SAM" id="MobiDB-lite"/>
    </source>
</evidence>
<evidence type="ECO:0000313" key="21">
    <source>
        <dbReference type="EMBL" id="OBA19000.1"/>
    </source>
</evidence>
<evidence type="ECO:0000256" key="1">
    <source>
        <dbReference type="ARBA" id="ARBA00001947"/>
    </source>
</evidence>
<evidence type="ECO:0000259" key="18">
    <source>
        <dbReference type="Pfam" id="PF04389"/>
    </source>
</evidence>
<proteinExistence type="inferred from homology"/>
<sequence length="978" mass="110051">MSTHSEPDPNRGPTETEAPRIRSVAGSEPAAPRLPNWFVRAVRAMFGYRKTSLTFLVFATLLATVVLSAADNSLEYTVDLPADAFERAVLDYSWSVLQEIGAHEHTYTSRNNDKVHAFLEKEIVGLTGSSAFMEYDNDLNYTNNIMFAVKYLNYDSVSYYESNNLLVRVNGTDDSLPALLLSSHYDSVPSAFGITDDGMGVASMMGLLKYFAAEGTPRPKRTIVFNFNNNEEFGLYGAHSFLKHPWFSQIRYFLNLEGTGAGGKAILFRGTDYGIVKHFSSVRYPFATSLFQQGFNNRLIHSETDYSVYKDKGGIRGLDLAFYKPRDLYHTAGDNIKNVNVKSLWHMLSSALDFTVHVVEDEIDLDRSPQPVKFDDFSAYTSFMNVFFAAPISKIVVLNIALLVVAPIISLLLLIVIFNGRKAWNFNFVNVMKFPLSFVVSVAILSFCFDVFVIPNNVFLANNSIISLAATLFASFLLLNYAILNGINALLGSCKGHQHDEKLIVILETSSLYWVALLWSTIKLSKNRIGNDHTGEFLVPVLFILHSFAAILGLVGWSFKKSLKKQRTGNHDDRQPLLHNVSERQYEAEGVCDIHHEKSFSYDWLIQFLIIVPISSYAIYNSGFLILDGINKSIQESLAAQEMIYKFLKTFAIVWSIPFLPFIFKVNKIMVLVLFVVLVHGLVMVAVRSPFDQSNPLKLRFLETIDLDTSPPSNEISVSGRLSSLVESILRDMPSFKADKSNMTTTDVGDGMLIYSWNSPLHPHLMPNLKLPDQLLSIDVLKNSSSISDAPFGMLTGEIKINVPKNRNCKVDFKISDSLVRIMDGQQSQKSHSPVKSVTVYTDKKPNNKTNFIKGGFAESFSKDANGNYVFKDFEGINQLQLNKLDWDKPYHLGFQWIPDVAENSYHSEILKIDVKKLGVSIECYWSELEYVFSGPGLSLESEFSIPAYDELLHYSPNYVSWANKDRGLVSVKKYVEL</sequence>
<comment type="caution">
    <text evidence="21">The sequence shown here is derived from an EMBL/GenBank/DDBJ whole genome shotgun (WGS) entry which is preliminary data.</text>
</comment>
<feature type="domain" description="Vacuolar membrane protease transmembrane" evidence="20">
    <location>
        <begin position="566"/>
        <end position="667"/>
    </location>
</feature>
<evidence type="ECO:0000313" key="22">
    <source>
        <dbReference type="Proteomes" id="UP000092555"/>
    </source>
</evidence>
<dbReference type="EMBL" id="LXTC01000008">
    <property type="protein sequence ID" value="OBA19000.1"/>
    <property type="molecule type" value="Genomic_DNA"/>
</dbReference>
<feature type="domain" description="Vacuolar membrane protease C-terminal" evidence="19">
    <location>
        <begin position="697"/>
        <end position="972"/>
    </location>
</feature>
<feature type="transmembrane region" description="Helical" evidence="17">
    <location>
        <begin position="395"/>
        <end position="419"/>
    </location>
</feature>
<dbReference type="PANTHER" id="PTHR12147:SF58">
    <property type="entry name" value="VACUOLAR MEMBRANE PROTEASE"/>
    <property type="match status" value="1"/>
</dbReference>
<feature type="transmembrane region" description="Helical" evidence="17">
    <location>
        <begin position="647"/>
        <end position="664"/>
    </location>
</feature>
<evidence type="ECO:0000256" key="15">
    <source>
        <dbReference type="RuleBase" id="RU361240"/>
    </source>
</evidence>
<dbReference type="GO" id="GO:0000329">
    <property type="term" value="C:fungal-type vacuole membrane"/>
    <property type="evidence" value="ECO:0007669"/>
    <property type="project" value="EnsemblFungi"/>
</dbReference>
<dbReference type="Pfam" id="PF22251">
    <property type="entry name" value="PFF1_TM"/>
    <property type="match status" value="1"/>
</dbReference>
<comment type="function">
    <text evidence="2">May be involved in vacuolar sorting and osmoregulation.</text>
</comment>
<dbReference type="STRING" id="869754.A0A1A0H4X5"/>
<evidence type="ECO:0000259" key="19">
    <source>
        <dbReference type="Pfam" id="PF22250"/>
    </source>
</evidence>
<keyword evidence="11 17" id="KW-1133">Transmembrane helix</keyword>
<dbReference type="EC" id="3.4.-.-" evidence="15"/>
<evidence type="ECO:0000256" key="6">
    <source>
        <dbReference type="ARBA" id="ARBA00022670"/>
    </source>
</evidence>
<dbReference type="CDD" id="cd03875">
    <property type="entry name" value="M28_Fxna_like"/>
    <property type="match status" value="1"/>
</dbReference>
<evidence type="ECO:0000256" key="13">
    <source>
        <dbReference type="ARBA" id="ARBA00023136"/>
    </source>
</evidence>
<comment type="subcellular location">
    <subcellularLocation>
        <location evidence="3">Vacuole membrane</location>
        <topology evidence="3">Multi-pass membrane protein</topology>
    </subcellularLocation>
</comment>
<keyword evidence="12 21" id="KW-0482">Metalloprotease</keyword>
<dbReference type="GO" id="GO:0006508">
    <property type="term" value="P:proteolysis"/>
    <property type="evidence" value="ECO:0007669"/>
    <property type="project" value="UniProtKB-KW"/>
</dbReference>
<comment type="similarity">
    <text evidence="4 15">Belongs to the peptidase M28 family.</text>
</comment>
<evidence type="ECO:0000256" key="10">
    <source>
        <dbReference type="ARBA" id="ARBA00022833"/>
    </source>
</evidence>
<evidence type="ECO:0000256" key="8">
    <source>
        <dbReference type="ARBA" id="ARBA00022723"/>
    </source>
</evidence>
<dbReference type="Pfam" id="PF04389">
    <property type="entry name" value="Peptidase_M28"/>
    <property type="match status" value="1"/>
</dbReference>
<keyword evidence="13 17" id="KW-0472">Membrane</keyword>
<feature type="transmembrane region" description="Helical" evidence="17">
    <location>
        <begin position="537"/>
        <end position="557"/>
    </location>
</feature>
<feature type="domain" description="Peptidase M28" evidence="18">
    <location>
        <begin position="164"/>
        <end position="353"/>
    </location>
</feature>
<evidence type="ECO:0000256" key="7">
    <source>
        <dbReference type="ARBA" id="ARBA00022692"/>
    </source>
</evidence>
<dbReference type="SUPFAM" id="SSF53187">
    <property type="entry name" value="Zn-dependent exopeptidases"/>
    <property type="match status" value="1"/>
</dbReference>
<evidence type="ECO:0000256" key="5">
    <source>
        <dbReference type="ARBA" id="ARBA00022554"/>
    </source>
</evidence>
<feature type="transmembrane region" description="Helical" evidence="17">
    <location>
        <begin position="503"/>
        <end position="522"/>
    </location>
</feature>
<dbReference type="PANTHER" id="PTHR12147">
    <property type="entry name" value="METALLOPEPTIDASE M28 FAMILY MEMBER"/>
    <property type="match status" value="1"/>
</dbReference>
<feature type="transmembrane region" description="Helical" evidence="17">
    <location>
        <begin position="465"/>
        <end position="491"/>
    </location>
</feature>
<evidence type="ECO:0000256" key="12">
    <source>
        <dbReference type="ARBA" id="ARBA00023049"/>
    </source>
</evidence>
<evidence type="ECO:0000256" key="17">
    <source>
        <dbReference type="SAM" id="Phobius"/>
    </source>
</evidence>
<evidence type="ECO:0000256" key="9">
    <source>
        <dbReference type="ARBA" id="ARBA00022801"/>
    </source>
</evidence>
<feature type="transmembrane region" description="Helical" evidence="17">
    <location>
        <begin position="53"/>
        <end position="70"/>
    </location>
</feature>
<keyword evidence="7 17" id="KW-0812">Transmembrane</keyword>
<evidence type="ECO:0000256" key="14">
    <source>
        <dbReference type="ARBA" id="ARBA00023180"/>
    </source>
</evidence>
<keyword evidence="9 15" id="KW-0378">Hydrolase</keyword>
<dbReference type="OrthoDB" id="76293at2759"/>
<gene>
    <name evidence="21" type="ORF">METBIDRAFT_47460</name>
</gene>
<dbReference type="GeneID" id="30031144"/>
<evidence type="ECO:0000259" key="20">
    <source>
        <dbReference type="Pfam" id="PF22251"/>
    </source>
</evidence>
<keyword evidence="22" id="KW-1185">Reference proteome</keyword>